<feature type="transmembrane region" description="Helical" evidence="2">
    <location>
        <begin position="15"/>
        <end position="36"/>
    </location>
</feature>
<feature type="compositionally biased region" description="Polar residues" evidence="1">
    <location>
        <begin position="182"/>
        <end position="199"/>
    </location>
</feature>
<proteinExistence type="predicted"/>
<keyword evidence="2" id="KW-0472">Membrane</keyword>
<evidence type="ECO:0008006" key="5">
    <source>
        <dbReference type="Google" id="ProtNLM"/>
    </source>
</evidence>
<dbReference type="Proteomes" id="UP000187209">
    <property type="component" value="Unassembled WGS sequence"/>
</dbReference>
<protein>
    <recommendedName>
        <fullName evidence="5">MARVEL domain-containing protein</fullName>
    </recommendedName>
</protein>
<keyword evidence="2" id="KW-0812">Transmembrane</keyword>
<sequence>MEPESLAKRIFKQGLATNLLGLTLTIMRVTIGLTISGDFTTFIAQICMSVTCFITGFSGRRASRVRKAKIVKRYAFLSLLCFIIWGILGLLSTIMQIIYLYNASSNKQADLGIVFAAWLVLYIIGLYFLRLFRVGAIMYAKTFLYGQDEPIAGAWPDANPKSDISGKNMNIPNPETVPEYPQGTSADPQNYTIGNASNPNYRHQNDHINEYQYVPPQIPPS</sequence>
<accession>A0A1R2BX28</accession>
<keyword evidence="2" id="KW-1133">Transmembrane helix</keyword>
<feature type="region of interest" description="Disordered" evidence="1">
    <location>
        <begin position="176"/>
        <end position="199"/>
    </location>
</feature>
<comment type="caution">
    <text evidence="3">The sequence shown here is derived from an EMBL/GenBank/DDBJ whole genome shotgun (WGS) entry which is preliminary data.</text>
</comment>
<dbReference type="AlphaFoldDB" id="A0A1R2BX28"/>
<name>A0A1R2BX28_9CILI</name>
<feature type="transmembrane region" description="Helical" evidence="2">
    <location>
        <begin position="42"/>
        <end position="62"/>
    </location>
</feature>
<evidence type="ECO:0000313" key="4">
    <source>
        <dbReference type="Proteomes" id="UP000187209"/>
    </source>
</evidence>
<reference evidence="3 4" key="1">
    <citation type="submission" date="2016-11" db="EMBL/GenBank/DDBJ databases">
        <title>The macronuclear genome of Stentor coeruleus: a giant cell with tiny introns.</title>
        <authorList>
            <person name="Slabodnick M."/>
            <person name="Ruby J.G."/>
            <person name="Reiff S.B."/>
            <person name="Swart E.C."/>
            <person name="Gosai S."/>
            <person name="Prabakaran S."/>
            <person name="Witkowska E."/>
            <person name="Larue G.E."/>
            <person name="Fisher S."/>
            <person name="Freeman R.M."/>
            <person name="Gunawardena J."/>
            <person name="Chu W."/>
            <person name="Stover N.A."/>
            <person name="Gregory B.D."/>
            <person name="Nowacki M."/>
            <person name="Derisi J."/>
            <person name="Roy S.W."/>
            <person name="Marshall W.F."/>
            <person name="Sood P."/>
        </authorList>
    </citation>
    <scope>NUCLEOTIDE SEQUENCE [LARGE SCALE GENOMIC DNA]</scope>
    <source>
        <strain evidence="3">WM001</strain>
    </source>
</reference>
<evidence type="ECO:0000313" key="3">
    <source>
        <dbReference type="EMBL" id="OMJ81359.1"/>
    </source>
</evidence>
<keyword evidence="4" id="KW-1185">Reference proteome</keyword>
<feature type="transmembrane region" description="Helical" evidence="2">
    <location>
        <begin position="74"/>
        <end position="99"/>
    </location>
</feature>
<evidence type="ECO:0000256" key="2">
    <source>
        <dbReference type="SAM" id="Phobius"/>
    </source>
</evidence>
<dbReference type="EMBL" id="MPUH01000384">
    <property type="protein sequence ID" value="OMJ81359.1"/>
    <property type="molecule type" value="Genomic_DNA"/>
</dbReference>
<evidence type="ECO:0000256" key="1">
    <source>
        <dbReference type="SAM" id="MobiDB-lite"/>
    </source>
</evidence>
<organism evidence="3 4">
    <name type="scientific">Stentor coeruleus</name>
    <dbReference type="NCBI Taxonomy" id="5963"/>
    <lineage>
        <taxon>Eukaryota</taxon>
        <taxon>Sar</taxon>
        <taxon>Alveolata</taxon>
        <taxon>Ciliophora</taxon>
        <taxon>Postciliodesmatophora</taxon>
        <taxon>Heterotrichea</taxon>
        <taxon>Heterotrichida</taxon>
        <taxon>Stentoridae</taxon>
        <taxon>Stentor</taxon>
    </lineage>
</organism>
<feature type="transmembrane region" description="Helical" evidence="2">
    <location>
        <begin position="111"/>
        <end position="129"/>
    </location>
</feature>
<gene>
    <name evidence="3" type="ORF">SteCoe_18216</name>
</gene>